<dbReference type="Proteomes" id="UP001062846">
    <property type="component" value="Chromosome 6"/>
</dbReference>
<proteinExistence type="predicted"/>
<gene>
    <name evidence="1" type="ORF">RHMOL_Rhmol06G0239500</name>
</gene>
<organism evidence="1 2">
    <name type="scientific">Rhododendron molle</name>
    <name type="common">Chinese azalea</name>
    <name type="synonym">Azalea mollis</name>
    <dbReference type="NCBI Taxonomy" id="49168"/>
    <lineage>
        <taxon>Eukaryota</taxon>
        <taxon>Viridiplantae</taxon>
        <taxon>Streptophyta</taxon>
        <taxon>Embryophyta</taxon>
        <taxon>Tracheophyta</taxon>
        <taxon>Spermatophyta</taxon>
        <taxon>Magnoliopsida</taxon>
        <taxon>eudicotyledons</taxon>
        <taxon>Gunneridae</taxon>
        <taxon>Pentapetalae</taxon>
        <taxon>asterids</taxon>
        <taxon>Ericales</taxon>
        <taxon>Ericaceae</taxon>
        <taxon>Ericoideae</taxon>
        <taxon>Rhodoreae</taxon>
        <taxon>Rhododendron</taxon>
    </lineage>
</organism>
<evidence type="ECO:0000313" key="2">
    <source>
        <dbReference type="Proteomes" id="UP001062846"/>
    </source>
</evidence>
<evidence type="ECO:0000313" key="1">
    <source>
        <dbReference type="EMBL" id="KAI8552111.1"/>
    </source>
</evidence>
<accession>A0ACC0NGX1</accession>
<reference evidence="1" key="1">
    <citation type="submission" date="2022-02" db="EMBL/GenBank/DDBJ databases">
        <title>Plant Genome Project.</title>
        <authorList>
            <person name="Zhang R.-G."/>
        </authorList>
    </citation>
    <scope>NUCLEOTIDE SEQUENCE</scope>
    <source>
        <strain evidence="1">AT1</strain>
    </source>
</reference>
<comment type="caution">
    <text evidence="1">The sequence shown here is derived from an EMBL/GenBank/DDBJ whole genome shotgun (WGS) entry which is preliminary data.</text>
</comment>
<keyword evidence="2" id="KW-1185">Reference proteome</keyword>
<protein>
    <submittedName>
        <fullName evidence="1">Uncharacterized protein</fullName>
    </submittedName>
</protein>
<dbReference type="EMBL" id="CM046393">
    <property type="protein sequence ID" value="KAI8552111.1"/>
    <property type="molecule type" value="Genomic_DNA"/>
</dbReference>
<sequence>MDLMMSSIMVVAVDGEVVVDTGMEVVDVVDMVDMEVAGAVNMDRPMGLMMPSIMVVAVDGEVVVDTGMEVADAVDTVDMEAVVMKKGINIIGANI</sequence>
<name>A0ACC0NGX1_RHOML</name>